<keyword evidence="3" id="KW-1185">Reference proteome</keyword>
<gene>
    <name evidence="2" type="ORF">GO493_14210</name>
</gene>
<evidence type="ECO:0000313" key="3">
    <source>
        <dbReference type="Proteomes" id="UP000461730"/>
    </source>
</evidence>
<sequence>MAIIIHAVQKLLNTSRLKAGQYISAGDEGQLLHSWYAKLISTGFTGKSLVMYVHEPSLLSVVCRGKTIGGTWDEFNKRLPAVLSKVGFNEDLIQFEVSHAINYIVAKTSSRSMISYMNQMTLVLEWHDYPSFEAISLDEMEDQLIDYLYSTKNKKDGYTKPGEYWREFFDGRQG</sequence>
<comment type="caution">
    <text evidence="2">The sequence shown here is derived from an EMBL/GenBank/DDBJ whole genome shotgun (WGS) entry which is preliminary data.</text>
</comment>
<evidence type="ECO:0000313" key="2">
    <source>
        <dbReference type="EMBL" id="MVT09420.1"/>
    </source>
</evidence>
<reference evidence="2 3" key="1">
    <citation type="submission" date="2019-12" db="EMBL/GenBank/DDBJ databases">
        <title>Chitinophaga sp. strain ysch24 (GDMCC 1.1355), whole genome shotgun sequence.</title>
        <authorList>
            <person name="Zhang X."/>
        </authorList>
    </citation>
    <scope>NUCLEOTIDE SEQUENCE [LARGE SCALE GENOMIC DNA]</scope>
    <source>
        <strain evidence="3">ysch24</strain>
    </source>
</reference>
<protein>
    <recommendedName>
        <fullName evidence="1">DUF6933 domain-containing protein</fullName>
    </recommendedName>
</protein>
<dbReference type="EMBL" id="WRXN01000005">
    <property type="protein sequence ID" value="MVT09420.1"/>
    <property type="molecule type" value="Genomic_DNA"/>
</dbReference>
<name>A0A7K1U503_9BACT</name>
<organism evidence="2 3">
    <name type="scientific">Chitinophaga tropicalis</name>
    <dbReference type="NCBI Taxonomy" id="2683588"/>
    <lineage>
        <taxon>Bacteria</taxon>
        <taxon>Pseudomonadati</taxon>
        <taxon>Bacteroidota</taxon>
        <taxon>Chitinophagia</taxon>
        <taxon>Chitinophagales</taxon>
        <taxon>Chitinophagaceae</taxon>
        <taxon>Chitinophaga</taxon>
    </lineage>
</organism>
<dbReference type="Pfam" id="PF22016">
    <property type="entry name" value="DUF6933"/>
    <property type="match status" value="1"/>
</dbReference>
<dbReference type="Proteomes" id="UP000461730">
    <property type="component" value="Unassembled WGS sequence"/>
</dbReference>
<dbReference type="RefSeq" id="WP_157306866.1">
    <property type="nucleotide sequence ID" value="NZ_WRXN01000005.1"/>
</dbReference>
<evidence type="ECO:0000259" key="1">
    <source>
        <dbReference type="Pfam" id="PF22016"/>
    </source>
</evidence>
<dbReference type="AlphaFoldDB" id="A0A7K1U503"/>
<feature type="domain" description="DUF6933" evidence="1">
    <location>
        <begin position="4"/>
        <end position="163"/>
    </location>
</feature>
<proteinExistence type="predicted"/>
<dbReference type="InterPro" id="IPR053864">
    <property type="entry name" value="DUF6933"/>
</dbReference>
<accession>A0A7K1U503</accession>